<evidence type="ECO:0000259" key="2">
    <source>
        <dbReference type="SMART" id="SM00867"/>
    </source>
</evidence>
<dbReference type="SMART" id="SM00867">
    <property type="entry name" value="YceI"/>
    <property type="match status" value="1"/>
</dbReference>
<dbReference type="RefSeq" id="WP_295689506.1">
    <property type="nucleotide sequence ID" value="NZ_BAABGL010000012.1"/>
</dbReference>
<proteinExistence type="inferred from homology"/>
<evidence type="ECO:0000256" key="1">
    <source>
        <dbReference type="ARBA" id="ARBA00008812"/>
    </source>
</evidence>
<protein>
    <submittedName>
        <fullName evidence="3">YceI family protein</fullName>
    </submittedName>
</protein>
<comment type="caution">
    <text evidence="3">The sequence shown here is derived from an EMBL/GenBank/DDBJ whole genome shotgun (WGS) entry which is preliminary data.</text>
</comment>
<gene>
    <name evidence="3" type="ORF">GCM10023167_18880</name>
</gene>
<evidence type="ECO:0000313" key="3">
    <source>
        <dbReference type="EMBL" id="GAA4391474.1"/>
    </source>
</evidence>
<dbReference type="PANTHER" id="PTHR34406:SF1">
    <property type="entry name" value="PROTEIN YCEI"/>
    <property type="match status" value="1"/>
</dbReference>
<accession>A0ABP8JIV5</accession>
<dbReference type="Pfam" id="PF04264">
    <property type="entry name" value="YceI"/>
    <property type="match status" value="1"/>
</dbReference>
<dbReference type="EMBL" id="BAABGL010000012">
    <property type="protein sequence ID" value="GAA4391474.1"/>
    <property type="molecule type" value="Genomic_DNA"/>
</dbReference>
<dbReference type="Proteomes" id="UP001500642">
    <property type="component" value="Unassembled WGS sequence"/>
</dbReference>
<keyword evidence="4" id="KW-1185">Reference proteome</keyword>
<dbReference type="InterPro" id="IPR007372">
    <property type="entry name" value="Lipid/polyisoprenoid-bd_YceI"/>
</dbReference>
<feature type="domain" description="Lipid/polyisoprenoid-binding YceI-like" evidence="2">
    <location>
        <begin position="12"/>
        <end position="179"/>
    </location>
</feature>
<name>A0ABP8JIV5_9MICO</name>
<dbReference type="InterPro" id="IPR036761">
    <property type="entry name" value="TTHA0802/YceI-like_sf"/>
</dbReference>
<dbReference type="PANTHER" id="PTHR34406">
    <property type="entry name" value="PROTEIN YCEI"/>
    <property type="match status" value="1"/>
</dbReference>
<dbReference type="Gene3D" id="2.40.128.110">
    <property type="entry name" value="Lipid/polyisoprenoid-binding, YceI-like"/>
    <property type="match status" value="1"/>
</dbReference>
<dbReference type="SUPFAM" id="SSF101874">
    <property type="entry name" value="YceI-like"/>
    <property type="match status" value="1"/>
</dbReference>
<organism evidence="3 4">
    <name type="scientific">Brevibacterium pityocampae</name>
    <dbReference type="NCBI Taxonomy" id="506594"/>
    <lineage>
        <taxon>Bacteria</taxon>
        <taxon>Bacillati</taxon>
        <taxon>Actinomycetota</taxon>
        <taxon>Actinomycetes</taxon>
        <taxon>Micrococcales</taxon>
        <taxon>Brevibacteriaceae</taxon>
        <taxon>Brevibacterium</taxon>
    </lineage>
</organism>
<sequence>MTALPTNLTAGTWNFDALHSDFGFVARHAGVSKVRGEFTDFTGVIAVADEFENSTVEASANVASITTGNEQRDGHLQSGDFFLAEEHPQATFMSTAIENFDGAEFDLVGDLTMRGVTLPVTFKAEFNGVAVDVDSSLAGFSATTTVNRKDYGMKFHAAMGGGELLVSDKIVITIEIEAAKQA</sequence>
<reference evidence="4" key="1">
    <citation type="journal article" date="2019" name="Int. J. Syst. Evol. Microbiol.">
        <title>The Global Catalogue of Microorganisms (GCM) 10K type strain sequencing project: providing services to taxonomists for standard genome sequencing and annotation.</title>
        <authorList>
            <consortium name="The Broad Institute Genomics Platform"/>
            <consortium name="The Broad Institute Genome Sequencing Center for Infectious Disease"/>
            <person name="Wu L."/>
            <person name="Ma J."/>
        </authorList>
    </citation>
    <scope>NUCLEOTIDE SEQUENCE [LARGE SCALE GENOMIC DNA]</scope>
    <source>
        <strain evidence="4">JCM 17808</strain>
    </source>
</reference>
<evidence type="ECO:0000313" key="4">
    <source>
        <dbReference type="Proteomes" id="UP001500642"/>
    </source>
</evidence>
<comment type="similarity">
    <text evidence="1">Belongs to the UPF0312 family.</text>
</comment>